<proteinExistence type="predicted"/>
<dbReference type="Gene3D" id="3.60.10.10">
    <property type="entry name" value="Endonuclease/exonuclease/phosphatase"/>
    <property type="match status" value="1"/>
</dbReference>
<comment type="caution">
    <text evidence="1">The sequence shown here is derived from an EMBL/GenBank/DDBJ whole genome shotgun (WGS) entry which is preliminary data.</text>
</comment>
<keyword evidence="2" id="KW-1185">Reference proteome</keyword>
<sequence>MTANCIASSLILDVNHEQPSKEVPDTNVCSYNDMTSGTKLSVDQTFHISKFSENQTISCVPVMKNIELAANLHLTSTTTLPRVDYRDLNISFGSPQATSSLNRANYNKNAKPQRISSSSTIPDISSDENIIYHPSFTNSEQQIIHKSINQTDDLPLKVIVINCQSVVDKRPLLENMLESTGADIIIGTESWLKAHHQSTVIFQKDYKVFRKYRRTRPGRGVSILTSNHLECTVQRDKKKWYKRNSVTPTGIT</sequence>
<dbReference type="EMBL" id="UYJE01006661">
    <property type="protein sequence ID" value="VDI47873.1"/>
    <property type="molecule type" value="Genomic_DNA"/>
</dbReference>
<evidence type="ECO:0000313" key="1">
    <source>
        <dbReference type="EMBL" id="VDI47873.1"/>
    </source>
</evidence>
<gene>
    <name evidence="1" type="ORF">MGAL_10B045615</name>
</gene>
<protein>
    <recommendedName>
        <fullName evidence="3">Endonuclease/exonuclease/phosphatase domain-containing protein</fullName>
    </recommendedName>
</protein>
<dbReference type="AlphaFoldDB" id="A0A8B6FCY4"/>
<name>A0A8B6FCY4_MYTGA</name>
<accession>A0A8B6FCY4</accession>
<dbReference type="Proteomes" id="UP000596742">
    <property type="component" value="Unassembled WGS sequence"/>
</dbReference>
<organism evidence="1 2">
    <name type="scientific">Mytilus galloprovincialis</name>
    <name type="common">Mediterranean mussel</name>
    <dbReference type="NCBI Taxonomy" id="29158"/>
    <lineage>
        <taxon>Eukaryota</taxon>
        <taxon>Metazoa</taxon>
        <taxon>Spiralia</taxon>
        <taxon>Lophotrochozoa</taxon>
        <taxon>Mollusca</taxon>
        <taxon>Bivalvia</taxon>
        <taxon>Autobranchia</taxon>
        <taxon>Pteriomorphia</taxon>
        <taxon>Mytilida</taxon>
        <taxon>Mytiloidea</taxon>
        <taxon>Mytilidae</taxon>
        <taxon>Mytilinae</taxon>
        <taxon>Mytilus</taxon>
    </lineage>
</organism>
<evidence type="ECO:0008006" key="3">
    <source>
        <dbReference type="Google" id="ProtNLM"/>
    </source>
</evidence>
<dbReference type="InterPro" id="IPR036691">
    <property type="entry name" value="Endo/exonu/phosph_ase_sf"/>
</dbReference>
<dbReference type="SUPFAM" id="SSF56219">
    <property type="entry name" value="DNase I-like"/>
    <property type="match status" value="1"/>
</dbReference>
<evidence type="ECO:0000313" key="2">
    <source>
        <dbReference type="Proteomes" id="UP000596742"/>
    </source>
</evidence>
<reference evidence="1" key="1">
    <citation type="submission" date="2018-11" db="EMBL/GenBank/DDBJ databases">
        <authorList>
            <person name="Alioto T."/>
            <person name="Alioto T."/>
        </authorList>
    </citation>
    <scope>NUCLEOTIDE SEQUENCE</scope>
</reference>
<dbReference type="OrthoDB" id="5985347at2759"/>